<sequence length="309" mass="34442">MMRVISYDHLFAARRARTGTWIFSDFDRLDFWGLELAGRYARALRSAGARVLNHPALALQRAALLKQLNKAGINDFGAWRPVDGEWPDRYPVFIRTIAAHRGVASGLLGSEAEVRTEIDRLTALGHPLGDLLIVQYHTQEIADAPGAFRKHAAYVVGGRFVPGPIVTDTHWCAKEGVLGTAREEHYLFERDYNDSRPHAELLLDIARRANIDFGRIDYGIVGDRVQVYEINTNPHIRRLKSHHSATRMETIGKATAELVDALAALDQPAEGIARVDETGLAPADIAALPRPLGPLLSRLSRLQWSRWVP</sequence>
<dbReference type="AlphaFoldDB" id="A0A369VZB5"/>
<evidence type="ECO:0000313" key="1">
    <source>
        <dbReference type="EMBL" id="RDE07744.1"/>
    </source>
</evidence>
<reference evidence="2" key="1">
    <citation type="submission" date="2018-07" db="EMBL/GenBank/DDBJ databases">
        <authorList>
            <person name="Liu B.-T."/>
            <person name="Du Z."/>
        </authorList>
    </citation>
    <scope>NUCLEOTIDE SEQUENCE [LARGE SCALE GENOMIC DNA]</scope>
    <source>
        <strain evidence="2">XYN52</strain>
    </source>
</reference>
<evidence type="ECO:0008006" key="3">
    <source>
        <dbReference type="Google" id="ProtNLM"/>
    </source>
</evidence>
<dbReference type="OrthoDB" id="7616637at2"/>
<keyword evidence="2" id="KW-1185">Reference proteome</keyword>
<dbReference type="SUPFAM" id="SSF56059">
    <property type="entry name" value="Glutathione synthetase ATP-binding domain-like"/>
    <property type="match status" value="1"/>
</dbReference>
<proteinExistence type="predicted"/>
<organism evidence="1 2">
    <name type="scientific">Pelagibacterium lacus</name>
    <dbReference type="NCBI Taxonomy" id="2282655"/>
    <lineage>
        <taxon>Bacteria</taxon>
        <taxon>Pseudomonadati</taxon>
        <taxon>Pseudomonadota</taxon>
        <taxon>Alphaproteobacteria</taxon>
        <taxon>Hyphomicrobiales</taxon>
        <taxon>Devosiaceae</taxon>
        <taxon>Pelagibacterium</taxon>
    </lineage>
</organism>
<gene>
    <name evidence="1" type="ORF">DVH29_15175</name>
</gene>
<dbReference type="Proteomes" id="UP000253759">
    <property type="component" value="Unassembled WGS sequence"/>
</dbReference>
<protein>
    <recommendedName>
        <fullName evidence="3">ATP-grasp domain-containing protein</fullName>
    </recommendedName>
</protein>
<comment type="caution">
    <text evidence="1">The sequence shown here is derived from an EMBL/GenBank/DDBJ whole genome shotgun (WGS) entry which is preliminary data.</text>
</comment>
<evidence type="ECO:0000313" key="2">
    <source>
        <dbReference type="Proteomes" id="UP000253759"/>
    </source>
</evidence>
<dbReference type="RefSeq" id="WP_114647032.1">
    <property type="nucleotide sequence ID" value="NZ_QQNH01000038.1"/>
</dbReference>
<dbReference type="EMBL" id="QQNH01000038">
    <property type="protein sequence ID" value="RDE07744.1"/>
    <property type="molecule type" value="Genomic_DNA"/>
</dbReference>
<accession>A0A369VZB5</accession>
<name>A0A369VZB5_9HYPH</name>